<reference evidence="1 2" key="1">
    <citation type="journal article" date="2018" name="Science">
        <title>The opium poppy genome and morphinan production.</title>
        <authorList>
            <person name="Guo L."/>
            <person name="Winzer T."/>
            <person name="Yang X."/>
            <person name="Li Y."/>
            <person name="Ning Z."/>
            <person name="He Z."/>
            <person name="Teodor R."/>
            <person name="Lu Y."/>
            <person name="Bowser T.A."/>
            <person name="Graham I.A."/>
            <person name="Ye K."/>
        </authorList>
    </citation>
    <scope>NUCLEOTIDE SEQUENCE [LARGE SCALE GENOMIC DNA]</scope>
    <source>
        <strain evidence="2">cv. HN1</strain>
        <tissue evidence="1">Leaves</tissue>
    </source>
</reference>
<evidence type="ECO:0000313" key="2">
    <source>
        <dbReference type="Proteomes" id="UP000316621"/>
    </source>
</evidence>
<gene>
    <name evidence="1" type="ORF">C5167_022860</name>
</gene>
<name>A0A4Y7JN03_PAPSO</name>
<dbReference type="Gramene" id="RZC61109">
    <property type="protein sequence ID" value="RZC61109"/>
    <property type="gene ID" value="C5167_022860"/>
</dbReference>
<keyword evidence="2" id="KW-1185">Reference proteome</keyword>
<dbReference type="EMBL" id="CM010719">
    <property type="protein sequence ID" value="RZC61109.1"/>
    <property type="molecule type" value="Genomic_DNA"/>
</dbReference>
<dbReference type="Proteomes" id="UP000316621">
    <property type="component" value="Chromosome 5"/>
</dbReference>
<accession>A0A4Y7JN03</accession>
<sequence length="61" mass="7083">MITVCRNVTRNSLLFEGRFLGPHEFKSLENTPKLWVMMFNPTSIATNKKVTVPRRTSRDLC</sequence>
<dbReference type="AlphaFoldDB" id="A0A4Y7JN03"/>
<evidence type="ECO:0000313" key="1">
    <source>
        <dbReference type="EMBL" id="RZC61109.1"/>
    </source>
</evidence>
<organism evidence="1 2">
    <name type="scientific">Papaver somniferum</name>
    <name type="common">Opium poppy</name>
    <dbReference type="NCBI Taxonomy" id="3469"/>
    <lineage>
        <taxon>Eukaryota</taxon>
        <taxon>Viridiplantae</taxon>
        <taxon>Streptophyta</taxon>
        <taxon>Embryophyta</taxon>
        <taxon>Tracheophyta</taxon>
        <taxon>Spermatophyta</taxon>
        <taxon>Magnoliopsida</taxon>
        <taxon>Ranunculales</taxon>
        <taxon>Papaveraceae</taxon>
        <taxon>Papaveroideae</taxon>
        <taxon>Papaver</taxon>
    </lineage>
</organism>
<protein>
    <submittedName>
        <fullName evidence="1">Uncharacterized protein</fullName>
    </submittedName>
</protein>
<proteinExistence type="predicted"/>